<feature type="chain" id="PRO_5007858832" evidence="2">
    <location>
        <begin position="24"/>
        <end position="357"/>
    </location>
</feature>
<dbReference type="PANTHER" id="PTHR45648">
    <property type="entry name" value="GDSL LIPASE/ACYLHYDROLASE FAMILY PROTEIN (AFU_ORTHOLOGUE AFUA_4G14700)"/>
    <property type="match status" value="1"/>
</dbReference>
<dbReference type="SUPFAM" id="SSF52266">
    <property type="entry name" value="SGNH hydrolase"/>
    <property type="match status" value="1"/>
</dbReference>
<dbReference type="EMBL" id="KV423938">
    <property type="protein sequence ID" value="KZT59665.1"/>
    <property type="molecule type" value="Genomic_DNA"/>
</dbReference>
<protein>
    <submittedName>
        <fullName evidence="3">Carbohydrate esterase family 16 protein</fullName>
    </submittedName>
</protein>
<feature type="signal peptide" evidence="2">
    <location>
        <begin position="1"/>
        <end position="23"/>
    </location>
</feature>
<dbReference type="GO" id="GO:0016788">
    <property type="term" value="F:hydrolase activity, acting on ester bonds"/>
    <property type="evidence" value="ECO:0007669"/>
    <property type="project" value="InterPro"/>
</dbReference>
<reference evidence="3 4" key="1">
    <citation type="journal article" date="2016" name="Mol. Biol. Evol.">
        <title>Comparative Genomics of Early-Diverging Mushroom-Forming Fungi Provides Insights into the Origins of Lignocellulose Decay Capabilities.</title>
        <authorList>
            <person name="Nagy L.G."/>
            <person name="Riley R."/>
            <person name="Tritt A."/>
            <person name="Adam C."/>
            <person name="Daum C."/>
            <person name="Floudas D."/>
            <person name="Sun H."/>
            <person name="Yadav J.S."/>
            <person name="Pangilinan J."/>
            <person name="Larsson K.H."/>
            <person name="Matsuura K."/>
            <person name="Barry K."/>
            <person name="Labutti K."/>
            <person name="Kuo R."/>
            <person name="Ohm R.A."/>
            <person name="Bhattacharya S.S."/>
            <person name="Shirouzu T."/>
            <person name="Yoshinaga Y."/>
            <person name="Martin F.M."/>
            <person name="Grigoriev I.V."/>
            <person name="Hibbett D.S."/>
        </authorList>
    </citation>
    <scope>NUCLEOTIDE SEQUENCE [LARGE SCALE GENOMIC DNA]</scope>
    <source>
        <strain evidence="3 4">HHB12733</strain>
    </source>
</reference>
<evidence type="ECO:0000313" key="4">
    <source>
        <dbReference type="Proteomes" id="UP000076842"/>
    </source>
</evidence>
<sequence>MAVLSLSGALLAVVAALAGKAAAQLPQAALPVQTLVTFGDSYTDQSRLTYFNANHSYPPLHYQEVYPPGAFAANGGASWVRYAEMYGNIQSYNYAVSGAACSNALTGKPGQGAAVFTDGYFPGVQDYEIGAFTADWVLPSFGGTYFNLLNPLTTVYSLWIGTNDVGVNSLLTGNQTAGVTIVNVTECAISWMQQMYTYGARRFLLQNMIPLNLAPVYAIGADPLDHYWPVVHNRTDYNIQLQELVMSGNALWDLQVPAALTSLPGASAAVFNSYGLFTDMYNNPSAYLNGTAPLNVTGYYAHSDSTGGNVYFVNDSPDSFLFYDGLHPSEQASRQVAKEIVKTLNRTSSYATYYGIW</sequence>
<dbReference type="OrthoDB" id="1600564at2759"/>
<keyword evidence="4" id="KW-1185">Reference proteome</keyword>
<dbReference type="InParanoid" id="A0A165HS36"/>
<evidence type="ECO:0000256" key="2">
    <source>
        <dbReference type="SAM" id="SignalP"/>
    </source>
</evidence>
<dbReference type="PANTHER" id="PTHR45648:SF22">
    <property type="entry name" value="GDSL LIPASE_ACYLHYDROLASE FAMILY PROTEIN (AFU_ORTHOLOGUE AFUA_4G14700)"/>
    <property type="match status" value="1"/>
</dbReference>
<dbReference type="InterPro" id="IPR001087">
    <property type="entry name" value="GDSL"/>
</dbReference>
<dbReference type="InterPro" id="IPR051058">
    <property type="entry name" value="GDSL_Est/Lipase"/>
</dbReference>
<keyword evidence="2" id="KW-0732">Signal</keyword>
<evidence type="ECO:0000313" key="3">
    <source>
        <dbReference type="EMBL" id="KZT59665.1"/>
    </source>
</evidence>
<organism evidence="3 4">
    <name type="scientific">Calocera cornea HHB12733</name>
    <dbReference type="NCBI Taxonomy" id="1353952"/>
    <lineage>
        <taxon>Eukaryota</taxon>
        <taxon>Fungi</taxon>
        <taxon>Dikarya</taxon>
        <taxon>Basidiomycota</taxon>
        <taxon>Agaricomycotina</taxon>
        <taxon>Dacrymycetes</taxon>
        <taxon>Dacrymycetales</taxon>
        <taxon>Dacrymycetaceae</taxon>
        <taxon>Calocera</taxon>
    </lineage>
</organism>
<dbReference type="Pfam" id="PF00657">
    <property type="entry name" value="Lipase_GDSL"/>
    <property type="match status" value="1"/>
</dbReference>
<dbReference type="Gene3D" id="3.40.50.1110">
    <property type="entry name" value="SGNH hydrolase"/>
    <property type="match status" value="1"/>
</dbReference>
<keyword evidence="1" id="KW-0378">Hydrolase</keyword>
<accession>A0A165HS36</accession>
<dbReference type="InterPro" id="IPR036514">
    <property type="entry name" value="SGNH_hydro_sf"/>
</dbReference>
<name>A0A165HS36_9BASI</name>
<dbReference type="Proteomes" id="UP000076842">
    <property type="component" value="Unassembled WGS sequence"/>
</dbReference>
<proteinExistence type="predicted"/>
<evidence type="ECO:0000256" key="1">
    <source>
        <dbReference type="ARBA" id="ARBA00022801"/>
    </source>
</evidence>
<gene>
    <name evidence="3" type="ORF">CALCODRAFT_554121</name>
</gene>
<dbReference type="AlphaFoldDB" id="A0A165HS36"/>